<dbReference type="Pfam" id="PF07690">
    <property type="entry name" value="MFS_1"/>
    <property type="match status" value="1"/>
</dbReference>
<dbReference type="eggNOG" id="KOG0254">
    <property type="taxonomic scope" value="Eukaryota"/>
</dbReference>
<dbReference type="PANTHER" id="PTHR42718:SF10">
    <property type="entry name" value="TRANSPORTER, PUTATIVE (AFU_ORTHOLOGUE AFUA_8G06760)-RELATED"/>
    <property type="match status" value="1"/>
</dbReference>
<dbReference type="BioCyc" id="PCHR:PC20G06690-MONOMER"/>
<evidence type="ECO:0000256" key="2">
    <source>
        <dbReference type="ARBA" id="ARBA00022692"/>
    </source>
</evidence>
<dbReference type="OMA" id="IMFRAMS"/>
<dbReference type="SUPFAM" id="SSF103473">
    <property type="entry name" value="MFS general substrate transporter"/>
    <property type="match status" value="1"/>
</dbReference>
<feature type="transmembrane region" description="Helical" evidence="5">
    <location>
        <begin position="440"/>
        <end position="464"/>
    </location>
</feature>
<dbReference type="VEuPathDB" id="FungiDB:PCH_Pc20g06690"/>
<dbReference type="Gene3D" id="1.20.1250.20">
    <property type="entry name" value="MFS general substrate transporter like domains"/>
    <property type="match status" value="2"/>
</dbReference>
<feature type="transmembrane region" description="Helical" evidence="5">
    <location>
        <begin position="305"/>
        <end position="322"/>
    </location>
</feature>
<feature type="transmembrane region" description="Helical" evidence="5">
    <location>
        <begin position="147"/>
        <end position="168"/>
    </location>
</feature>
<dbReference type="InterPro" id="IPR011701">
    <property type="entry name" value="MFS"/>
</dbReference>
<dbReference type="InterPro" id="IPR036259">
    <property type="entry name" value="MFS_trans_sf"/>
</dbReference>
<feature type="transmembrane region" description="Helical" evidence="5">
    <location>
        <begin position="381"/>
        <end position="398"/>
    </location>
</feature>
<evidence type="ECO:0000256" key="3">
    <source>
        <dbReference type="ARBA" id="ARBA00022989"/>
    </source>
</evidence>
<comment type="subcellular location">
    <subcellularLocation>
        <location evidence="1">Membrane</location>
        <topology evidence="1">Multi-pass membrane protein</topology>
    </subcellularLocation>
</comment>
<gene>
    <name evidence="7" type="ORF">Pc20g06690</name>
    <name evidence="7" type="ORF">PCH_Pc20g06690</name>
</gene>
<feature type="transmembrane region" description="Helical" evidence="5">
    <location>
        <begin position="343"/>
        <end position="369"/>
    </location>
</feature>
<feature type="transmembrane region" description="Helical" evidence="5">
    <location>
        <begin position="99"/>
        <end position="118"/>
    </location>
</feature>
<dbReference type="GO" id="GO:0022857">
    <property type="term" value="F:transmembrane transporter activity"/>
    <property type="evidence" value="ECO:0007669"/>
    <property type="project" value="InterPro"/>
</dbReference>
<evidence type="ECO:0000256" key="1">
    <source>
        <dbReference type="ARBA" id="ARBA00004141"/>
    </source>
</evidence>
<accession>B6HH75</accession>
<dbReference type="GeneID" id="8308084"/>
<feature type="transmembrane region" description="Helical" evidence="5">
    <location>
        <begin position="55"/>
        <end position="79"/>
    </location>
</feature>
<dbReference type="AlphaFoldDB" id="B6HH75"/>
<evidence type="ECO:0000313" key="7">
    <source>
        <dbReference type="EMBL" id="CAP85998.1"/>
    </source>
</evidence>
<dbReference type="GO" id="GO:0016020">
    <property type="term" value="C:membrane"/>
    <property type="evidence" value="ECO:0007669"/>
    <property type="project" value="UniProtKB-SubCell"/>
</dbReference>
<keyword evidence="2 5" id="KW-0812">Transmembrane</keyword>
<evidence type="ECO:0000256" key="4">
    <source>
        <dbReference type="ARBA" id="ARBA00023136"/>
    </source>
</evidence>
<dbReference type="HOGENOM" id="CLU_000960_27_5_1"/>
<sequence>MTREMQTKPSNEMTSPGRLDLSEYECLEDDLRQVPEDQPLLGSPPTHSTNPQHGLSIITCTASVLFISSAVNGLVTLNITQFSSEFGLDPGVELWPMSMYYLAQGCTFLLAGSLADVLGSRRVFLSGCFLQTVCHLASGLAQTGAQFIAVRFVSGMAYPMCFVSAMSVHRENLPFGKLRNLAFSCTSASQYIGSGVGIVLSGVLSETAGWRWGFHCAAILSLFGFLLSIWTIPRQAQDPTYIPWAELVEDIDWSGTLLAGTLMVLLFSALAYVSPSQRRSIFSNADQMTTSVITNNVANIGKSGLFVPLALGWVLLVAFLFWQDCCERDTTQRIQNSLWTNRHFVSIGLVIFFVYASSHSTSQLMIFVFQRAQALSVQQSSWQYLAIPITGALSSRLTGHFLSRVEANQILIIAIALSSLSPLLMAILDPVRPYWECAMPAVLLNSAASNSVIPIATMIVAGSFPSETQGLAMGVLCTVALIGASVGIALTALISNDVSTQLLQTPDQRTSLLESPEIWMIGYRTAFWFLFLLSLVGLAVAFGCLRKLGYLGRKLNIRR</sequence>
<feature type="transmembrane region" description="Helical" evidence="5">
    <location>
        <begin position="253"/>
        <end position="273"/>
    </location>
</feature>
<reference evidence="7 8" key="1">
    <citation type="journal article" date="2008" name="Nat. Biotechnol.">
        <title>Genome sequencing and analysis of the filamentous fungus Penicillium chrysogenum.</title>
        <authorList>
            <person name="van den Berg M.A."/>
            <person name="Albang R."/>
            <person name="Albermann K."/>
            <person name="Badger J.H."/>
            <person name="Daran J.-M."/>
            <person name="Driessen A.J.M."/>
            <person name="Garcia-Estrada C."/>
            <person name="Fedorova N.D."/>
            <person name="Harris D.M."/>
            <person name="Heijne W.H.M."/>
            <person name="Joardar V.S."/>
            <person name="Kiel J.A.K.W."/>
            <person name="Kovalchuk A."/>
            <person name="Martin J.F."/>
            <person name="Nierman W.C."/>
            <person name="Nijland J.G."/>
            <person name="Pronk J.T."/>
            <person name="Roubos J.A."/>
            <person name="van der Klei I.J."/>
            <person name="van Peij N.N.M.E."/>
            <person name="Veenhuis M."/>
            <person name="von Doehren H."/>
            <person name="Wagner C."/>
            <person name="Wortman J.R."/>
            <person name="Bovenberg R.A.L."/>
        </authorList>
    </citation>
    <scope>NUCLEOTIDE SEQUENCE [LARGE SCALE GENOMIC DNA]</scope>
    <source>
        <strain evidence="8">ATCC 28089 / DSM 1075 / NRRL 1951 / Wisconsin 54-1255</strain>
    </source>
</reference>
<name>B6HH75_PENRW</name>
<proteinExistence type="predicted"/>
<dbReference type="Proteomes" id="UP000000724">
    <property type="component" value="Contig Pc00c20"/>
</dbReference>
<feature type="transmembrane region" description="Helical" evidence="5">
    <location>
        <begin position="526"/>
        <end position="545"/>
    </location>
</feature>
<dbReference type="InterPro" id="IPR020846">
    <property type="entry name" value="MFS_dom"/>
</dbReference>
<evidence type="ECO:0000313" key="8">
    <source>
        <dbReference type="Proteomes" id="UP000000724"/>
    </source>
</evidence>
<dbReference type="EMBL" id="AM920435">
    <property type="protein sequence ID" value="CAP85998.1"/>
    <property type="molecule type" value="Genomic_DNA"/>
</dbReference>
<feature type="transmembrane region" description="Helical" evidence="5">
    <location>
        <begin position="410"/>
        <end position="428"/>
    </location>
</feature>
<keyword evidence="8" id="KW-1185">Reference proteome</keyword>
<dbReference type="OrthoDB" id="2130629at2759"/>
<feature type="transmembrane region" description="Helical" evidence="5">
    <location>
        <begin position="471"/>
        <end position="494"/>
    </location>
</feature>
<feature type="transmembrane region" description="Helical" evidence="5">
    <location>
        <begin position="212"/>
        <end position="232"/>
    </location>
</feature>
<dbReference type="PANTHER" id="PTHR42718">
    <property type="entry name" value="MAJOR FACILITATOR SUPERFAMILY MULTIDRUG TRANSPORTER MFSC"/>
    <property type="match status" value="1"/>
</dbReference>
<evidence type="ECO:0000256" key="5">
    <source>
        <dbReference type="SAM" id="Phobius"/>
    </source>
</evidence>
<dbReference type="PROSITE" id="PS50850">
    <property type="entry name" value="MFS"/>
    <property type="match status" value="1"/>
</dbReference>
<keyword evidence="3 5" id="KW-1133">Transmembrane helix</keyword>
<dbReference type="KEGG" id="pcs:N7525_009071"/>
<evidence type="ECO:0000259" key="6">
    <source>
        <dbReference type="PROSITE" id="PS50850"/>
    </source>
</evidence>
<keyword evidence="4 5" id="KW-0472">Membrane</keyword>
<feature type="domain" description="Major facilitator superfamily (MFS) profile" evidence="6">
    <location>
        <begin position="57"/>
        <end position="549"/>
    </location>
</feature>
<protein>
    <submittedName>
        <fullName evidence="7">Pc20g06690 protein</fullName>
    </submittedName>
</protein>
<organism evidence="7 8">
    <name type="scientific">Penicillium rubens (strain ATCC 28089 / DSM 1075 / NRRL 1951 / Wisconsin 54-1255)</name>
    <name type="common">Penicillium chrysogenum</name>
    <dbReference type="NCBI Taxonomy" id="500485"/>
    <lineage>
        <taxon>Eukaryota</taxon>
        <taxon>Fungi</taxon>
        <taxon>Dikarya</taxon>
        <taxon>Ascomycota</taxon>
        <taxon>Pezizomycotina</taxon>
        <taxon>Eurotiomycetes</taxon>
        <taxon>Eurotiomycetidae</taxon>
        <taxon>Eurotiales</taxon>
        <taxon>Aspergillaceae</taxon>
        <taxon>Penicillium</taxon>
        <taxon>Penicillium chrysogenum species complex</taxon>
    </lineage>
</organism>